<accession>A0ABY7QPC1</accession>
<name>A0ABY7QPC1_9FLAO</name>
<dbReference type="SUPFAM" id="SSF52799">
    <property type="entry name" value="(Phosphotyrosine protein) phosphatases II"/>
    <property type="match status" value="1"/>
</dbReference>
<proteinExistence type="inferred from homology"/>
<gene>
    <name evidence="4" type="ORF">PFY12_05100</name>
</gene>
<dbReference type="PANTHER" id="PTHR31126:SF1">
    <property type="entry name" value="TYROSINE SPECIFIC PROTEIN PHOSPHATASES DOMAIN-CONTAINING PROTEIN"/>
    <property type="match status" value="1"/>
</dbReference>
<dbReference type="InterPro" id="IPR029021">
    <property type="entry name" value="Prot-tyrosine_phosphatase-like"/>
</dbReference>
<evidence type="ECO:0000313" key="4">
    <source>
        <dbReference type="EMBL" id="WBV61500.1"/>
    </source>
</evidence>
<feature type="domain" description="Tyrosine specific protein phosphatases" evidence="3">
    <location>
        <begin position="156"/>
        <end position="221"/>
    </location>
</feature>
<dbReference type="EMBL" id="CP115859">
    <property type="protein sequence ID" value="WBV61500.1"/>
    <property type="molecule type" value="Genomic_DNA"/>
</dbReference>
<comment type="similarity">
    <text evidence="1">Belongs to the protein-tyrosine phosphatase family.</text>
</comment>
<evidence type="ECO:0000256" key="1">
    <source>
        <dbReference type="ARBA" id="ARBA00009580"/>
    </source>
</evidence>
<keyword evidence="2" id="KW-0732">Signal</keyword>
<evidence type="ECO:0000259" key="3">
    <source>
        <dbReference type="PROSITE" id="PS50056"/>
    </source>
</evidence>
<organism evidence="4 5">
    <name type="scientific">Chryseobacterium camelliae</name>
    <dbReference type="NCBI Taxonomy" id="1265445"/>
    <lineage>
        <taxon>Bacteria</taxon>
        <taxon>Pseudomonadati</taxon>
        <taxon>Bacteroidota</taxon>
        <taxon>Flavobacteriia</taxon>
        <taxon>Flavobacteriales</taxon>
        <taxon>Weeksellaceae</taxon>
        <taxon>Chryseobacterium group</taxon>
        <taxon>Chryseobacterium</taxon>
    </lineage>
</organism>
<dbReference type="InterPro" id="IPR026893">
    <property type="entry name" value="Tyr/Ser_Pase_IphP-type"/>
</dbReference>
<sequence length="291" mass="33576">MKSIIKISFVLIVSVCVLSCKAQNFSVPEYGKETAQKDIAIKKVHNFRVVDHIKNAEGRTLKEGKIYRSGHLHQLKKKSFDKLESLGIKKIIDLRNSKEIAQKPDHLPNGIIYKNYSAFEDEGDQLDQAKKLVLKGKVNGSDADKRMLDFYKDYVAENPETIKKIITEILDSDHPILYHCTAGKDRTGIITALILTILKFDKKTIYNDYLLSNHYRDKLVQKRLGLANNLHFLYPKMDIKVLEKLSWVEKEYLDAAFNEINIKYGSADAYIQQVLGISENKRQEYIQKFTY</sequence>
<feature type="chain" id="PRO_5046369255" evidence="2">
    <location>
        <begin position="23"/>
        <end position="291"/>
    </location>
</feature>
<evidence type="ECO:0000256" key="2">
    <source>
        <dbReference type="SAM" id="SignalP"/>
    </source>
</evidence>
<dbReference type="InterPro" id="IPR000387">
    <property type="entry name" value="Tyr_Pase_dom"/>
</dbReference>
<dbReference type="RefSeq" id="WP_271149784.1">
    <property type="nucleotide sequence ID" value="NZ_CP115859.1"/>
</dbReference>
<evidence type="ECO:0000313" key="5">
    <source>
        <dbReference type="Proteomes" id="UP001210978"/>
    </source>
</evidence>
<dbReference type="PROSITE" id="PS50056">
    <property type="entry name" value="TYR_PHOSPHATASE_2"/>
    <property type="match status" value="1"/>
</dbReference>
<protein>
    <submittedName>
        <fullName evidence="4">Tyrosine-protein phosphatase</fullName>
    </submittedName>
</protein>
<reference evidence="4 5" key="1">
    <citation type="submission" date="2023-01" db="EMBL/GenBank/DDBJ databases">
        <title>Complete genome of Chryseobacterium camelliae VAN22-5A.</title>
        <authorList>
            <person name="Zong G."/>
            <person name="Cao G."/>
        </authorList>
    </citation>
    <scope>NUCLEOTIDE SEQUENCE [LARGE SCALE GENOMIC DNA]</scope>
    <source>
        <strain evidence="4 5">VAN22-5A</strain>
    </source>
</reference>
<keyword evidence="5" id="KW-1185">Reference proteome</keyword>
<feature type="signal peptide" evidence="2">
    <location>
        <begin position="1"/>
        <end position="22"/>
    </location>
</feature>
<dbReference type="Gene3D" id="3.90.190.10">
    <property type="entry name" value="Protein tyrosine phosphatase superfamily"/>
    <property type="match status" value="1"/>
</dbReference>
<dbReference type="PANTHER" id="PTHR31126">
    <property type="entry name" value="TYROSINE-PROTEIN PHOSPHATASE"/>
    <property type="match status" value="1"/>
</dbReference>
<dbReference type="Proteomes" id="UP001210978">
    <property type="component" value="Chromosome"/>
</dbReference>
<dbReference type="Pfam" id="PF13350">
    <property type="entry name" value="Y_phosphatase3"/>
    <property type="match status" value="1"/>
</dbReference>